<evidence type="ECO:0000256" key="3">
    <source>
        <dbReference type="ARBA" id="ARBA00022692"/>
    </source>
</evidence>
<feature type="transmembrane region" description="Helical" evidence="7">
    <location>
        <begin position="58"/>
        <end position="79"/>
    </location>
</feature>
<evidence type="ECO:0000256" key="1">
    <source>
        <dbReference type="ARBA" id="ARBA00004651"/>
    </source>
</evidence>
<name>A0A6J6VMF7_9ZZZZ</name>
<dbReference type="InterPro" id="IPR017039">
    <property type="entry name" value="Virul_fac_BrkB"/>
</dbReference>
<keyword evidence="2" id="KW-1003">Cell membrane</keyword>
<dbReference type="AlphaFoldDB" id="A0A6J6VMF7"/>
<evidence type="ECO:0000256" key="7">
    <source>
        <dbReference type="SAM" id="Phobius"/>
    </source>
</evidence>
<keyword evidence="5 7" id="KW-0472">Membrane</keyword>
<keyword evidence="4 7" id="KW-1133">Transmembrane helix</keyword>
<evidence type="ECO:0000256" key="2">
    <source>
        <dbReference type="ARBA" id="ARBA00022475"/>
    </source>
</evidence>
<feature type="transmembrane region" description="Helical" evidence="7">
    <location>
        <begin position="26"/>
        <end position="46"/>
    </location>
</feature>
<evidence type="ECO:0000313" key="8">
    <source>
        <dbReference type="EMBL" id="CAB4773612.1"/>
    </source>
</evidence>
<dbReference type="GO" id="GO:0005886">
    <property type="term" value="C:plasma membrane"/>
    <property type="evidence" value="ECO:0007669"/>
    <property type="project" value="UniProtKB-SubCell"/>
</dbReference>
<feature type="compositionally biased region" description="Polar residues" evidence="6">
    <location>
        <begin position="175"/>
        <end position="184"/>
    </location>
</feature>
<dbReference type="PANTHER" id="PTHR30213:SF1">
    <property type="entry name" value="INNER MEMBRANE PROTEIN YHJD"/>
    <property type="match status" value="1"/>
</dbReference>
<protein>
    <submittedName>
        <fullName evidence="8">Unannotated protein</fullName>
    </submittedName>
</protein>
<evidence type="ECO:0000256" key="6">
    <source>
        <dbReference type="SAM" id="MobiDB-lite"/>
    </source>
</evidence>
<comment type="subcellular location">
    <subcellularLocation>
        <location evidence="1">Cell membrane</location>
        <topology evidence="1">Multi-pass membrane protein</topology>
    </subcellularLocation>
</comment>
<keyword evidence="3 7" id="KW-0812">Transmembrane</keyword>
<accession>A0A6J6VMF7</accession>
<sequence length="237" mass="25064">MVATTILSGAGSKARAFGVDLGVWNAVVAIVLSALVNVAVFIMTFRIFRPSKVRRRDVIPGAIVAAFVWQLLQLFSAVFVGNVVKGSGSTYGVFAVVLGLLAWIFLAAAGVVVGSEINAVRTKQLYPRALLTPFTDNVDLTEADQRAYLDAVNSQRFKGFQSVTVRYEDDGQRATARSATSQPASAAGPGKVGVDPSPATISEGTATSVTVEVTGVAGGLNRLIRHRNRRSDPSRTP</sequence>
<feature type="region of interest" description="Disordered" evidence="6">
    <location>
        <begin position="171"/>
        <end position="206"/>
    </location>
</feature>
<dbReference type="Pfam" id="PF03631">
    <property type="entry name" value="Virul_fac_BrkB"/>
    <property type="match status" value="1"/>
</dbReference>
<dbReference type="EMBL" id="CAFBOS010000047">
    <property type="protein sequence ID" value="CAB4990957.1"/>
    <property type="molecule type" value="Genomic_DNA"/>
</dbReference>
<dbReference type="EMBL" id="CAEZYR010000204">
    <property type="protein sequence ID" value="CAB4773612.1"/>
    <property type="molecule type" value="Genomic_DNA"/>
</dbReference>
<proteinExistence type="predicted"/>
<evidence type="ECO:0000256" key="4">
    <source>
        <dbReference type="ARBA" id="ARBA00022989"/>
    </source>
</evidence>
<evidence type="ECO:0000256" key="5">
    <source>
        <dbReference type="ARBA" id="ARBA00023136"/>
    </source>
</evidence>
<gene>
    <name evidence="8" type="ORF">UFOPK2754_03233</name>
    <name evidence="9" type="ORF">UFOPK3139_01858</name>
    <name evidence="10" type="ORF">UFOPK3543_02774</name>
    <name evidence="11" type="ORF">UFOPK3967_01000</name>
</gene>
<evidence type="ECO:0000313" key="9">
    <source>
        <dbReference type="EMBL" id="CAB4833679.1"/>
    </source>
</evidence>
<feature type="transmembrane region" description="Helical" evidence="7">
    <location>
        <begin position="91"/>
        <end position="113"/>
    </location>
</feature>
<reference evidence="8" key="1">
    <citation type="submission" date="2020-05" db="EMBL/GenBank/DDBJ databases">
        <authorList>
            <person name="Chiriac C."/>
            <person name="Salcher M."/>
            <person name="Ghai R."/>
            <person name="Kavagutti S V."/>
        </authorList>
    </citation>
    <scope>NUCLEOTIDE SEQUENCE</scope>
</reference>
<organism evidence="8">
    <name type="scientific">freshwater metagenome</name>
    <dbReference type="NCBI Taxonomy" id="449393"/>
    <lineage>
        <taxon>unclassified sequences</taxon>
        <taxon>metagenomes</taxon>
        <taxon>ecological metagenomes</taxon>
    </lineage>
</organism>
<evidence type="ECO:0000313" key="10">
    <source>
        <dbReference type="EMBL" id="CAB4932998.1"/>
    </source>
</evidence>
<dbReference type="EMBL" id="CAFABA010000080">
    <property type="protein sequence ID" value="CAB4833679.1"/>
    <property type="molecule type" value="Genomic_DNA"/>
</dbReference>
<dbReference type="PANTHER" id="PTHR30213">
    <property type="entry name" value="INNER MEMBRANE PROTEIN YHJD"/>
    <property type="match status" value="1"/>
</dbReference>
<evidence type="ECO:0000313" key="11">
    <source>
        <dbReference type="EMBL" id="CAB4990957.1"/>
    </source>
</evidence>
<dbReference type="EMBL" id="CAFBMH010000155">
    <property type="protein sequence ID" value="CAB4932998.1"/>
    <property type="molecule type" value="Genomic_DNA"/>
</dbReference>